<sequence>MKLLITNEIVLKEMKRNKNFVFALYNWIKECKFKSRTKSNENLKLENALMTKCILKLFECICLKKLISIECFVNICANMTNRLVKITSSDNRIILSKSPLRTTFNTNRPVNSDPNNT</sequence>
<evidence type="ECO:0000313" key="1">
    <source>
        <dbReference type="EMBL" id="RNA37426.1"/>
    </source>
</evidence>
<proteinExistence type="predicted"/>
<reference evidence="1 2" key="1">
    <citation type="journal article" date="2018" name="Sci. Rep.">
        <title>Genomic signatures of local adaptation to the degree of environmental predictability in rotifers.</title>
        <authorList>
            <person name="Franch-Gras L."/>
            <person name="Hahn C."/>
            <person name="Garcia-Roger E.M."/>
            <person name="Carmona M.J."/>
            <person name="Serra M."/>
            <person name="Gomez A."/>
        </authorList>
    </citation>
    <scope>NUCLEOTIDE SEQUENCE [LARGE SCALE GENOMIC DNA]</scope>
    <source>
        <strain evidence="1">HYR1</strain>
    </source>
</reference>
<name>A0A3M7SNW6_BRAPC</name>
<gene>
    <name evidence="1" type="ORF">BpHYR1_015823</name>
</gene>
<dbReference type="Proteomes" id="UP000276133">
    <property type="component" value="Unassembled WGS sequence"/>
</dbReference>
<keyword evidence="2" id="KW-1185">Reference proteome</keyword>
<dbReference type="EMBL" id="REGN01001046">
    <property type="protein sequence ID" value="RNA37426.1"/>
    <property type="molecule type" value="Genomic_DNA"/>
</dbReference>
<evidence type="ECO:0000313" key="2">
    <source>
        <dbReference type="Proteomes" id="UP000276133"/>
    </source>
</evidence>
<accession>A0A3M7SNW6</accession>
<comment type="caution">
    <text evidence="1">The sequence shown here is derived from an EMBL/GenBank/DDBJ whole genome shotgun (WGS) entry which is preliminary data.</text>
</comment>
<protein>
    <submittedName>
        <fullName evidence="1">Uncharacterized protein</fullName>
    </submittedName>
</protein>
<dbReference type="AlphaFoldDB" id="A0A3M7SNW6"/>
<organism evidence="1 2">
    <name type="scientific">Brachionus plicatilis</name>
    <name type="common">Marine rotifer</name>
    <name type="synonym">Brachionus muelleri</name>
    <dbReference type="NCBI Taxonomy" id="10195"/>
    <lineage>
        <taxon>Eukaryota</taxon>
        <taxon>Metazoa</taxon>
        <taxon>Spiralia</taxon>
        <taxon>Gnathifera</taxon>
        <taxon>Rotifera</taxon>
        <taxon>Eurotatoria</taxon>
        <taxon>Monogononta</taxon>
        <taxon>Pseudotrocha</taxon>
        <taxon>Ploima</taxon>
        <taxon>Brachionidae</taxon>
        <taxon>Brachionus</taxon>
    </lineage>
</organism>